<feature type="compositionally biased region" description="Basic residues" evidence="1">
    <location>
        <begin position="1"/>
        <end position="11"/>
    </location>
</feature>
<reference evidence="5" key="1">
    <citation type="journal article" date="2017" name="Genome Biol.">
        <title>Comparative genomics reveals high biological diversity and specific adaptations in the industrially and medically important fungal genus Aspergillus.</title>
        <authorList>
            <person name="de Vries R.P."/>
            <person name="Riley R."/>
            <person name="Wiebenga A."/>
            <person name="Aguilar-Osorio G."/>
            <person name="Amillis S."/>
            <person name="Uchima C.A."/>
            <person name="Anderluh G."/>
            <person name="Asadollahi M."/>
            <person name="Askin M."/>
            <person name="Barry K."/>
            <person name="Battaglia E."/>
            <person name="Bayram O."/>
            <person name="Benocci T."/>
            <person name="Braus-Stromeyer S.A."/>
            <person name="Caldana C."/>
            <person name="Canovas D."/>
            <person name="Cerqueira G.C."/>
            <person name="Chen F."/>
            <person name="Chen W."/>
            <person name="Choi C."/>
            <person name="Clum A."/>
            <person name="Dos Santos R.A."/>
            <person name="Damasio A.R."/>
            <person name="Diallinas G."/>
            <person name="Emri T."/>
            <person name="Fekete E."/>
            <person name="Flipphi M."/>
            <person name="Freyberg S."/>
            <person name="Gallo A."/>
            <person name="Gournas C."/>
            <person name="Habgood R."/>
            <person name="Hainaut M."/>
            <person name="Harispe M.L."/>
            <person name="Henrissat B."/>
            <person name="Hilden K.S."/>
            <person name="Hope R."/>
            <person name="Hossain A."/>
            <person name="Karabika E."/>
            <person name="Karaffa L."/>
            <person name="Karanyi Z."/>
            <person name="Krasevec N."/>
            <person name="Kuo A."/>
            <person name="Kusch H."/>
            <person name="LaButti K."/>
            <person name="Lagendijk E.L."/>
            <person name="Lapidus A."/>
            <person name="Levasseur A."/>
            <person name="Lindquist E."/>
            <person name="Lipzen A."/>
            <person name="Logrieco A.F."/>
            <person name="MacCabe A."/>
            <person name="Maekelae M.R."/>
            <person name="Malavazi I."/>
            <person name="Melin P."/>
            <person name="Meyer V."/>
            <person name="Mielnichuk N."/>
            <person name="Miskei M."/>
            <person name="Molnar A.P."/>
            <person name="Mule G."/>
            <person name="Ngan C.Y."/>
            <person name="Orejas M."/>
            <person name="Orosz E."/>
            <person name="Ouedraogo J.P."/>
            <person name="Overkamp K.M."/>
            <person name="Park H.-S."/>
            <person name="Perrone G."/>
            <person name="Piumi F."/>
            <person name="Punt P.J."/>
            <person name="Ram A.F."/>
            <person name="Ramon A."/>
            <person name="Rauscher S."/>
            <person name="Record E."/>
            <person name="Riano-Pachon D.M."/>
            <person name="Robert V."/>
            <person name="Roehrig J."/>
            <person name="Ruller R."/>
            <person name="Salamov A."/>
            <person name="Salih N.S."/>
            <person name="Samson R.A."/>
            <person name="Sandor E."/>
            <person name="Sanguinetti M."/>
            <person name="Schuetze T."/>
            <person name="Sepcic K."/>
            <person name="Shelest E."/>
            <person name="Sherlock G."/>
            <person name="Sophianopoulou V."/>
            <person name="Squina F.M."/>
            <person name="Sun H."/>
            <person name="Susca A."/>
            <person name="Todd R.B."/>
            <person name="Tsang A."/>
            <person name="Unkles S.E."/>
            <person name="van de Wiele N."/>
            <person name="van Rossen-Uffink D."/>
            <person name="Oliveira J.V."/>
            <person name="Vesth T.C."/>
            <person name="Visser J."/>
            <person name="Yu J.-H."/>
            <person name="Zhou M."/>
            <person name="Andersen M.R."/>
            <person name="Archer D.B."/>
            <person name="Baker S.E."/>
            <person name="Benoit I."/>
            <person name="Brakhage A.A."/>
            <person name="Braus G.H."/>
            <person name="Fischer R."/>
            <person name="Frisvad J.C."/>
            <person name="Goldman G.H."/>
            <person name="Houbraken J."/>
            <person name="Oakley B."/>
            <person name="Pocsi I."/>
            <person name="Scazzocchio C."/>
            <person name="Seiboth B."/>
            <person name="vanKuyk P.A."/>
            <person name="Wortman J."/>
            <person name="Dyer P.S."/>
            <person name="Grigoriev I.V."/>
        </authorList>
    </citation>
    <scope>NUCLEOTIDE SEQUENCE [LARGE SCALE GENOMIC DNA]</scope>
    <source>
        <strain evidence="5">DTO 134E9</strain>
    </source>
</reference>
<evidence type="ECO:0000259" key="3">
    <source>
        <dbReference type="Pfam" id="PF24841"/>
    </source>
</evidence>
<dbReference type="AlphaFoldDB" id="A0A1L9RR04"/>
<feature type="transmembrane region" description="Helical" evidence="2">
    <location>
        <begin position="175"/>
        <end position="195"/>
    </location>
</feature>
<sequence length="305" mass="33136">MEPPRNRKQRRTAAAAATDTDSSFEPSSIPLAHPPRETASKKKKENVKTLYDIIAERQNELGGVKDMPAGSGLKPQFMTVDPASGKISGVDPSGILGEQNENRVEEIFDEEGEKEAAEASLPDKGSTEAQEQPLPPFIDTILLSFPLTTLHLTLGYLAAHQYAEKIVLSQLVRESAFIAFPILTLLVHLAHGHVISLGRSSGDSNTTGTTSLFPLSQDKLSIAFMRKLLFPPTLKTVVFLSLAIFLGNKLMTITNEDPYYAVMKRAPAIGTLWVWSILEIPVGAAALGALGPLGWGVWWKGYGIF</sequence>
<feature type="domain" description="DUF7719" evidence="3">
    <location>
        <begin position="236"/>
        <end position="304"/>
    </location>
</feature>
<gene>
    <name evidence="4" type="ORF">ASPWEDRAFT_170789</name>
</gene>
<dbReference type="STRING" id="1073089.A0A1L9RR04"/>
<dbReference type="OrthoDB" id="5597489at2759"/>
<keyword evidence="5" id="KW-1185">Reference proteome</keyword>
<dbReference type="PANTHER" id="PTHR37846:SF1">
    <property type="entry name" value="DEACETYLASE-LIKE PROTEIN"/>
    <property type="match status" value="1"/>
</dbReference>
<protein>
    <recommendedName>
        <fullName evidence="3">DUF7719 domain-containing protein</fullName>
    </recommendedName>
</protein>
<keyword evidence="2" id="KW-1133">Transmembrane helix</keyword>
<keyword evidence="2" id="KW-0472">Membrane</keyword>
<dbReference type="EMBL" id="KV878211">
    <property type="protein sequence ID" value="OJJ37303.1"/>
    <property type="molecule type" value="Genomic_DNA"/>
</dbReference>
<proteinExistence type="predicted"/>
<dbReference type="Proteomes" id="UP000184383">
    <property type="component" value="Unassembled WGS sequence"/>
</dbReference>
<dbReference type="Pfam" id="PF24841">
    <property type="entry name" value="DUF7719"/>
    <property type="match status" value="1"/>
</dbReference>
<evidence type="ECO:0000256" key="1">
    <source>
        <dbReference type="SAM" id="MobiDB-lite"/>
    </source>
</evidence>
<feature type="region of interest" description="Disordered" evidence="1">
    <location>
        <begin position="1"/>
        <end position="46"/>
    </location>
</feature>
<feature type="transmembrane region" description="Helical" evidence="2">
    <location>
        <begin position="272"/>
        <end position="295"/>
    </location>
</feature>
<name>A0A1L9RR04_ASPWE</name>
<dbReference type="GeneID" id="63746527"/>
<keyword evidence="2" id="KW-0812">Transmembrane</keyword>
<evidence type="ECO:0000313" key="5">
    <source>
        <dbReference type="Proteomes" id="UP000184383"/>
    </source>
</evidence>
<evidence type="ECO:0000313" key="4">
    <source>
        <dbReference type="EMBL" id="OJJ37303.1"/>
    </source>
</evidence>
<accession>A0A1L9RR04</accession>
<dbReference type="RefSeq" id="XP_040690979.1">
    <property type="nucleotide sequence ID" value="XM_040830679.1"/>
</dbReference>
<dbReference type="PANTHER" id="PTHR37846">
    <property type="entry name" value="YALI0B21296P"/>
    <property type="match status" value="1"/>
</dbReference>
<feature type="region of interest" description="Disordered" evidence="1">
    <location>
        <begin position="109"/>
        <end position="130"/>
    </location>
</feature>
<evidence type="ECO:0000256" key="2">
    <source>
        <dbReference type="SAM" id="Phobius"/>
    </source>
</evidence>
<feature type="transmembrane region" description="Helical" evidence="2">
    <location>
        <begin position="233"/>
        <end position="251"/>
    </location>
</feature>
<dbReference type="VEuPathDB" id="FungiDB:ASPWEDRAFT_170789"/>
<dbReference type="InterPro" id="IPR056136">
    <property type="entry name" value="DUF7719"/>
</dbReference>
<organism evidence="4 5">
    <name type="scientific">Aspergillus wentii DTO 134E9</name>
    <dbReference type="NCBI Taxonomy" id="1073089"/>
    <lineage>
        <taxon>Eukaryota</taxon>
        <taxon>Fungi</taxon>
        <taxon>Dikarya</taxon>
        <taxon>Ascomycota</taxon>
        <taxon>Pezizomycotina</taxon>
        <taxon>Eurotiomycetes</taxon>
        <taxon>Eurotiomycetidae</taxon>
        <taxon>Eurotiales</taxon>
        <taxon>Aspergillaceae</taxon>
        <taxon>Aspergillus</taxon>
        <taxon>Aspergillus subgen. Cremei</taxon>
    </lineage>
</organism>
<feature type="compositionally biased region" description="Low complexity" evidence="1">
    <location>
        <begin position="12"/>
        <end position="21"/>
    </location>
</feature>